<comment type="function">
    <text evidence="8">Component of the cytosolic Fe/S protein assembly machinery. Required for maturation of extramitochondrial Fe/S proteins. May play a role in the transfer of pre-assembled Fe/S clusters to target apoproteins.</text>
</comment>
<dbReference type="GeneID" id="20677671"/>
<evidence type="ECO:0000256" key="2">
    <source>
        <dbReference type="ARBA" id="ARBA00015854"/>
    </source>
</evidence>
<dbReference type="InterPro" id="IPR009016">
    <property type="entry name" value="Fe_hydrogenase"/>
</dbReference>
<dbReference type="InParanoid" id="W4K4E9"/>
<dbReference type="RefSeq" id="XP_009547350.1">
    <property type="nucleotide sequence ID" value="XM_009549055.1"/>
</dbReference>
<sequence length="636" mass="68010">MAFSGALTLTDLNDYITPSQACIKPVEQTNREEASSKPGAAATEIRIDEHGAYYEVSQAAASSSTAAGPSSGKKLQTAEISLNDCLACSGCITSAESVLITLQSHTEVLSFLSSNPPSPSPSHKTPVISIAPQSLASLAASLAHSSGETLSLDEVLSRVEAFCKESLGFEHVFDTTFARHIALLEHAREFEERRAASAAAPSSTTNGHGHGGCRGDGGCQTHGEGSCNHAGTGSGKLPMLASACPGWVCYAEKTHAEMLPFISRTKSPQQVMGTLVKEWLGAKWGKNPDEIYHVTVMPCYDKKLEASRSDFYNDLFQTRDVDCVLTTGELDLLMREKGWDLSLPVPSSSSSSSPPPTPLIPRLLAHPGTSSGSYLHSLLYHITTTSPYPLALTTKTIRSADYEEYVLTREREAPEAPEVVFRGAKCYGFRSLQNVVRKVGKEAGVQVGRGAAGRLGGGLRGRVKKTGKGAGTAEERPYDYVEVMACPGGCVNGGGQLRAPVASKDEEGFTRDWNMSGVVEGGSAGAGSGSELATRWGDKAWTKQVERAYWDGVEVANGIPTPPASPKMKVGCVPNRDEADRVAGRVLADVLAGYGVDQEIDWSTRMGAEAEERWRRLFRTEYRAVESEVIGLAVKW</sequence>
<gene>
    <name evidence="11" type="ORF">HETIRDRAFT_476306</name>
</gene>
<keyword evidence="12" id="KW-1185">Reference proteome</keyword>
<evidence type="ECO:0000256" key="6">
    <source>
        <dbReference type="ARBA" id="ARBA00023004"/>
    </source>
</evidence>
<feature type="domain" description="Iron hydrogenase large subunit C-terminal" evidence="10">
    <location>
        <begin position="127"/>
        <end position="203"/>
    </location>
</feature>
<evidence type="ECO:0000256" key="9">
    <source>
        <dbReference type="ARBA" id="ARBA00031269"/>
    </source>
</evidence>
<dbReference type="eggNOG" id="KOG2439">
    <property type="taxonomic scope" value="Eukaryota"/>
</dbReference>
<dbReference type="STRING" id="747525.W4K4E9"/>
<evidence type="ECO:0000256" key="3">
    <source>
        <dbReference type="ARBA" id="ARBA00017073"/>
    </source>
</evidence>
<evidence type="ECO:0000256" key="8">
    <source>
        <dbReference type="ARBA" id="ARBA00025099"/>
    </source>
</evidence>
<dbReference type="Pfam" id="PF02906">
    <property type="entry name" value="Fe_hyd_lg_C"/>
    <property type="match status" value="2"/>
</dbReference>
<dbReference type="InterPro" id="IPR050340">
    <property type="entry name" value="Cytosolic_Fe-S_CAF"/>
</dbReference>
<dbReference type="PANTHER" id="PTHR11615">
    <property type="entry name" value="NITRATE, FORMATE, IRON DEHYDROGENASE"/>
    <property type="match status" value="1"/>
</dbReference>
<name>W4K4E9_HETIT</name>
<organism evidence="11 12">
    <name type="scientific">Heterobasidion irregulare (strain TC 32-1)</name>
    <dbReference type="NCBI Taxonomy" id="747525"/>
    <lineage>
        <taxon>Eukaryota</taxon>
        <taxon>Fungi</taxon>
        <taxon>Dikarya</taxon>
        <taxon>Basidiomycota</taxon>
        <taxon>Agaricomycotina</taxon>
        <taxon>Agaricomycetes</taxon>
        <taxon>Russulales</taxon>
        <taxon>Bondarzewiaceae</taxon>
        <taxon>Heterobasidion</taxon>
        <taxon>Heterobasidion annosum species complex</taxon>
    </lineage>
</organism>
<evidence type="ECO:0000313" key="12">
    <source>
        <dbReference type="Proteomes" id="UP000030671"/>
    </source>
</evidence>
<evidence type="ECO:0000256" key="1">
    <source>
        <dbReference type="ARBA" id="ARBA00006596"/>
    </source>
</evidence>
<keyword evidence="4" id="KW-0004">4Fe-4S</keyword>
<dbReference type="Proteomes" id="UP000030671">
    <property type="component" value="Unassembled WGS sequence"/>
</dbReference>
<dbReference type="GO" id="GO:0051539">
    <property type="term" value="F:4 iron, 4 sulfur cluster binding"/>
    <property type="evidence" value="ECO:0007669"/>
    <property type="project" value="UniProtKB-KW"/>
</dbReference>
<proteinExistence type="inferred from homology"/>
<dbReference type="KEGG" id="hir:HETIRDRAFT_476306"/>
<dbReference type="InterPro" id="IPR004108">
    <property type="entry name" value="Fe_hydrogenase_lsu_C"/>
</dbReference>
<evidence type="ECO:0000259" key="10">
    <source>
        <dbReference type="Pfam" id="PF02906"/>
    </source>
</evidence>
<accession>W4K4E9</accession>
<keyword evidence="7" id="KW-0411">Iron-sulfur</keyword>
<evidence type="ECO:0000313" key="11">
    <source>
        <dbReference type="EMBL" id="ETW80624.1"/>
    </source>
</evidence>
<evidence type="ECO:0000256" key="5">
    <source>
        <dbReference type="ARBA" id="ARBA00022723"/>
    </source>
</evidence>
<dbReference type="OrthoDB" id="10253113at2759"/>
<dbReference type="FunFam" id="3.30.70.20:FF:000042">
    <property type="entry name" value="Cytosolic Fe-S cluster assembly factor NAR1"/>
    <property type="match status" value="1"/>
</dbReference>
<protein>
    <recommendedName>
        <fullName evidence="2">Cytosolic Fe-S cluster assembly factor NAR1</fullName>
    </recommendedName>
    <alternativeName>
        <fullName evidence="3">Cytosolic Fe-S cluster assembly factor nar1</fullName>
    </alternativeName>
    <alternativeName>
        <fullName evidence="9">Nuclear architecture-related protein 1</fullName>
    </alternativeName>
</protein>
<feature type="domain" description="Iron hydrogenase large subunit C-terminal" evidence="10">
    <location>
        <begin position="235"/>
        <end position="494"/>
    </location>
</feature>
<keyword evidence="5" id="KW-0479">Metal-binding</keyword>
<evidence type="ECO:0000256" key="4">
    <source>
        <dbReference type="ARBA" id="ARBA00022485"/>
    </source>
</evidence>
<dbReference type="GO" id="GO:0046872">
    <property type="term" value="F:metal ion binding"/>
    <property type="evidence" value="ECO:0007669"/>
    <property type="project" value="UniProtKB-KW"/>
</dbReference>
<dbReference type="HOGENOM" id="CLU_018240_0_2_1"/>
<evidence type="ECO:0000256" key="7">
    <source>
        <dbReference type="ARBA" id="ARBA00023014"/>
    </source>
</evidence>
<keyword evidence="6" id="KW-0408">Iron</keyword>
<dbReference type="SUPFAM" id="SSF53920">
    <property type="entry name" value="Fe-only hydrogenase"/>
    <property type="match status" value="1"/>
</dbReference>
<comment type="similarity">
    <text evidence="1">Belongs to the NARF family.</text>
</comment>
<dbReference type="Gene3D" id="3.40.950.10">
    <property type="entry name" value="Fe-only Hydrogenase (Larger Subunit), Chain L, domain 3"/>
    <property type="match status" value="1"/>
</dbReference>
<dbReference type="EMBL" id="KI925459">
    <property type="protein sequence ID" value="ETW80624.1"/>
    <property type="molecule type" value="Genomic_DNA"/>
</dbReference>
<dbReference type="FunCoup" id="W4K4E9">
    <property type="interactions" value="74"/>
</dbReference>
<dbReference type="AlphaFoldDB" id="W4K4E9"/>
<reference evidence="11 12" key="1">
    <citation type="journal article" date="2012" name="New Phytol.">
        <title>Insight into trade-off between wood decay and parasitism from the genome of a fungal forest pathogen.</title>
        <authorList>
            <person name="Olson A."/>
            <person name="Aerts A."/>
            <person name="Asiegbu F."/>
            <person name="Belbahri L."/>
            <person name="Bouzid O."/>
            <person name="Broberg A."/>
            <person name="Canback B."/>
            <person name="Coutinho P.M."/>
            <person name="Cullen D."/>
            <person name="Dalman K."/>
            <person name="Deflorio G."/>
            <person name="van Diepen L.T."/>
            <person name="Dunand C."/>
            <person name="Duplessis S."/>
            <person name="Durling M."/>
            <person name="Gonthier P."/>
            <person name="Grimwood J."/>
            <person name="Fossdal C.G."/>
            <person name="Hansson D."/>
            <person name="Henrissat B."/>
            <person name="Hietala A."/>
            <person name="Himmelstrand K."/>
            <person name="Hoffmeister D."/>
            <person name="Hogberg N."/>
            <person name="James T.Y."/>
            <person name="Karlsson M."/>
            <person name="Kohler A."/>
            <person name="Kues U."/>
            <person name="Lee Y.H."/>
            <person name="Lin Y.C."/>
            <person name="Lind M."/>
            <person name="Lindquist E."/>
            <person name="Lombard V."/>
            <person name="Lucas S."/>
            <person name="Lunden K."/>
            <person name="Morin E."/>
            <person name="Murat C."/>
            <person name="Park J."/>
            <person name="Raffaello T."/>
            <person name="Rouze P."/>
            <person name="Salamov A."/>
            <person name="Schmutz J."/>
            <person name="Solheim H."/>
            <person name="Stahlberg J."/>
            <person name="Velez H."/>
            <person name="de Vries R.P."/>
            <person name="Wiebenga A."/>
            <person name="Woodward S."/>
            <person name="Yakovlev I."/>
            <person name="Garbelotto M."/>
            <person name="Martin F."/>
            <person name="Grigoriev I.V."/>
            <person name="Stenlid J."/>
        </authorList>
    </citation>
    <scope>NUCLEOTIDE SEQUENCE [LARGE SCALE GENOMIC DNA]</scope>
    <source>
        <strain evidence="11 12">TC 32-1</strain>
    </source>
</reference>